<reference evidence="1" key="1">
    <citation type="submission" date="2019-08" db="EMBL/GenBank/DDBJ databases">
        <authorList>
            <person name="Kucharzyk K."/>
            <person name="Murdoch R.W."/>
            <person name="Higgins S."/>
            <person name="Loffler F."/>
        </authorList>
    </citation>
    <scope>NUCLEOTIDE SEQUENCE</scope>
</reference>
<protein>
    <submittedName>
        <fullName evidence="1">Uncharacterized protein</fullName>
    </submittedName>
</protein>
<dbReference type="EMBL" id="VSSQ01057686">
    <property type="protein sequence ID" value="MPN11470.1"/>
    <property type="molecule type" value="Genomic_DNA"/>
</dbReference>
<comment type="caution">
    <text evidence="1">The sequence shown here is derived from an EMBL/GenBank/DDBJ whole genome shotgun (WGS) entry which is preliminary data.</text>
</comment>
<gene>
    <name evidence="1" type="ORF">SDC9_158773</name>
</gene>
<organism evidence="1">
    <name type="scientific">bioreactor metagenome</name>
    <dbReference type="NCBI Taxonomy" id="1076179"/>
    <lineage>
        <taxon>unclassified sequences</taxon>
        <taxon>metagenomes</taxon>
        <taxon>ecological metagenomes</taxon>
    </lineage>
</organism>
<evidence type="ECO:0000313" key="1">
    <source>
        <dbReference type="EMBL" id="MPN11470.1"/>
    </source>
</evidence>
<proteinExistence type="predicted"/>
<sequence length="175" mass="18786">MQLRSRPAGVDLSPGVGLSVVCHHGDGAQTCVRTVHCHECRAGNRIGIGEQPDIGRSHSIREFHAGIGVYLYSLAICSNGGNPRLAFFDFKVGQQLNLAIKNEISCTSFAECVRTEIPIHGCSCVGMNRQVQRRTFDQGHIGFSEESACKLDGGVGLDSDVGVLTAELYKSKQPG</sequence>
<dbReference type="AlphaFoldDB" id="A0A645FC28"/>
<accession>A0A645FC28</accession>
<name>A0A645FC28_9ZZZZ</name>